<organism evidence="7 8">
    <name type="scientific">Cedecea davisae</name>
    <dbReference type="NCBI Taxonomy" id="158484"/>
    <lineage>
        <taxon>Bacteria</taxon>
        <taxon>Pseudomonadati</taxon>
        <taxon>Pseudomonadota</taxon>
        <taxon>Gammaproteobacteria</taxon>
        <taxon>Enterobacterales</taxon>
        <taxon>Enterobacteriaceae</taxon>
        <taxon>Cedecea</taxon>
    </lineage>
</organism>
<evidence type="ECO:0000313" key="8">
    <source>
        <dbReference type="Proteomes" id="UP000686327"/>
    </source>
</evidence>
<comment type="caution">
    <text evidence="7">The sequence shown here is derived from an EMBL/GenBank/DDBJ whole genome shotgun (WGS) entry which is preliminary data.</text>
</comment>
<dbReference type="GO" id="GO:0032259">
    <property type="term" value="P:methylation"/>
    <property type="evidence" value="ECO:0007669"/>
    <property type="project" value="UniProtKB-KW"/>
</dbReference>
<evidence type="ECO:0000256" key="3">
    <source>
        <dbReference type="ARBA" id="ARBA00022691"/>
    </source>
</evidence>
<dbReference type="InterPro" id="IPR002941">
    <property type="entry name" value="DNA_methylase_N4/N6"/>
</dbReference>
<evidence type="ECO:0000256" key="5">
    <source>
        <dbReference type="ARBA" id="ARBA00023125"/>
    </source>
</evidence>
<dbReference type="PROSITE" id="PS00093">
    <property type="entry name" value="N4_MTASE"/>
    <property type="match status" value="1"/>
</dbReference>
<dbReference type="Proteomes" id="UP000686327">
    <property type="component" value="Unassembled WGS sequence"/>
</dbReference>
<evidence type="ECO:0000256" key="2">
    <source>
        <dbReference type="ARBA" id="ARBA00022679"/>
    </source>
</evidence>
<proteinExistence type="predicted"/>
<keyword evidence="1 7" id="KW-0489">Methyltransferase</keyword>
<protein>
    <submittedName>
        <fullName evidence="7">Class I SAM-dependent methyltransferase</fullName>
    </submittedName>
</protein>
<evidence type="ECO:0000256" key="1">
    <source>
        <dbReference type="ARBA" id="ARBA00022603"/>
    </source>
</evidence>
<dbReference type="EMBL" id="JAGRYU010000025">
    <property type="protein sequence ID" value="MBU4682935.1"/>
    <property type="molecule type" value="Genomic_DNA"/>
</dbReference>
<gene>
    <name evidence="7" type="ORF">KC222_13060</name>
</gene>
<dbReference type="InterPro" id="IPR017985">
    <property type="entry name" value="MeTrfase_CN4_CS"/>
</dbReference>
<dbReference type="CDD" id="cd02440">
    <property type="entry name" value="AdoMet_MTases"/>
    <property type="match status" value="1"/>
</dbReference>
<keyword evidence="8" id="KW-1185">Reference proteome</keyword>
<dbReference type="GO" id="GO:0008168">
    <property type="term" value="F:methyltransferase activity"/>
    <property type="evidence" value="ECO:0007669"/>
    <property type="project" value="UniProtKB-KW"/>
</dbReference>
<keyword evidence="2" id="KW-0808">Transferase</keyword>
<evidence type="ECO:0000313" key="7">
    <source>
        <dbReference type="EMBL" id="MBU4682935.1"/>
    </source>
</evidence>
<evidence type="ECO:0000259" key="6">
    <source>
        <dbReference type="Pfam" id="PF01555"/>
    </source>
</evidence>
<reference evidence="8" key="1">
    <citation type="submission" date="2023-07" db="EMBL/GenBank/DDBJ databases">
        <title>Cedecea davisae an AmpC producer and its therapeutic implications.</title>
        <authorList>
            <person name="Notter J."/>
        </authorList>
    </citation>
    <scope>NUCLEOTIDE SEQUENCE [LARGE SCALE GENOMIC DNA]</scope>
    <source>
        <strain evidence="8">1</strain>
    </source>
</reference>
<keyword evidence="5" id="KW-0238">DNA-binding</keyword>
<dbReference type="PANTHER" id="PTHR14911:SF13">
    <property type="entry name" value="TRNA (GUANINE(6)-N2)-METHYLTRANSFERASE THUMP3"/>
    <property type="match status" value="1"/>
</dbReference>
<feature type="domain" description="DNA methylase N-4/N-6" evidence="6">
    <location>
        <begin position="12"/>
        <end position="79"/>
    </location>
</feature>
<keyword evidence="4" id="KW-0680">Restriction system</keyword>
<accession>A0ABS6DJP9</accession>
<name>A0ABS6DJP9_9ENTR</name>
<evidence type="ECO:0000256" key="4">
    <source>
        <dbReference type="ARBA" id="ARBA00022747"/>
    </source>
</evidence>
<dbReference type="Pfam" id="PF01555">
    <property type="entry name" value="N6_N4_Mtase"/>
    <property type="match status" value="1"/>
</dbReference>
<sequence length="372" mass="42553">MNNIPQDILDIKEKKRNNLFKWNGQFSPQLIEALLDVYSRDSFTVLDPFSGSGTVLYECARKGIRSIGVDINPAANKISKVYELCNISIRYRNKLLKNFDQINYIKETTDCNILLFSMQPKNKYSKIIKDALIILVDGISDINKYHKKFSDFKSVIAELPYSKKHIKCFHGDCRNIPIKGSSIDLVITSPPYVNVFNYHQQYRKHTELLGHDILKIAKSEIGSNRKHRQNRFMTLTQYCQDITQAINEMKRVCKNGSRIILIVGKSSTIKGVKIYNGEVVKKIATSLGLELILDQNRKFKNKFGQEIIEDIIHFKNIKDKNLEIKNIDFIATSIAATELKKAYKSSINEKVATEIETAINKIGVTIGSPIHY</sequence>
<dbReference type="RefSeq" id="WP_216376058.1">
    <property type="nucleotide sequence ID" value="NZ_JAGRYT010000028.1"/>
</dbReference>
<keyword evidence="3" id="KW-0949">S-adenosyl-L-methionine</keyword>
<dbReference type="PANTHER" id="PTHR14911">
    <property type="entry name" value="THUMP DOMAIN-CONTAINING"/>
    <property type="match status" value="1"/>
</dbReference>